<reference evidence="2 3" key="1">
    <citation type="submission" date="2019-05" db="EMBL/GenBank/DDBJ databases">
        <title>Another draft genome of Portunus trituberculatus and its Hox gene families provides insights of decapod evolution.</title>
        <authorList>
            <person name="Jeong J.-H."/>
            <person name="Song I."/>
            <person name="Kim S."/>
            <person name="Choi T."/>
            <person name="Kim D."/>
            <person name="Ryu S."/>
            <person name="Kim W."/>
        </authorList>
    </citation>
    <scope>NUCLEOTIDE SEQUENCE [LARGE SCALE GENOMIC DNA]</scope>
    <source>
        <tissue evidence="2">Muscle</tissue>
    </source>
</reference>
<name>A0A5B7FH64_PORTR</name>
<evidence type="ECO:0000256" key="1">
    <source>
        <dbReference type="SAM" id="MobiDB-lite"/>
    </source>
</evidence>
<dbReference type="AlphaFoldDB" id="A0A5B7FH64"/>
<feature type="compositionally biased region" description="Polar residues" evidence="1">
    <location>
        <begin position="64"/>
        <end position="84"/>
    </location>
</feature>
<evidence type="ECO:0000313" key="2">
    <source>
        <dbReference type="EMBL" id="MPC45862.1"/>
    </source>
</evidence>
<protein>
    <submittedName>
        <fullName evidence="2">Uncharacterized protein</fullName>
    </submittedName>
</protein>
<dbReference type="EMBL" id="VSRR010006930">
    <property type="protein sequence ID" value="MPC45862.1"/>
    <property type="molecule type" value="Genomic_DNA"/>
</dbReference>
<gene>
    <name evidence="2" type="ORF">E2C01_039567</name>
</gene>
<evidence type="ECO:0000313" key="3">
    <source>
        <dbReference type="Proteomes" id="UP000324222"/>
    </source>
</evidence>
<sequence>MRNETVIQRTVADQLRVRSGLDRSGLLDYNLPWKHGHRGHAYRLSRITLNHKIISPKNWKKITNDPTSATPADHSLQQFPPLQQ</sequence>
<accession>A0A5B7FH64</accession>
<feature type="region of interest" description="Disordered" evidence="1">
    <location>
        <begin position="60"/>
        <end position="84"/>
    </location>
</feature>
<dbReference type="Proteomes" id="UP000324222">
    <property type="component" value="Unassembled WGS sequence"/>
</dbReference>
<comment type="caution">
    <text evidence="2">The sequence shown here is derived from an EMBL/GenBank/DDBJ whole genome shotgun (WGS) entry which is preliminary data.</text>
</comment>
<keyword evidence="3" id="KW-1185">Reference proteome</keyword>
<proteinExistence type="predicted"/>
<organism evidence="2 3">
    <name type="scientific">Portunus trituberculatus</name>
    <name type="common">Swimming crab</name>
    <name type="synonym">Neptunus trituberculatus</name>
    <dbReference type="NCBI Taxonomy" id="210409"/>
    <lineage>
        <taxon>Eukaryota</taxon>
        <taxon>Metazoa</taxon>
        <taxon>Ecdysozoa</taxon>
        <taxon>Arthropoda</taxon>
        <taxon>Crustacea</taxon>
        <taxon>Multicrustacea</taxon>
        <taxon>Malacostraca</taxon>
        <taxon>Eumalacostraca</taxon>
        <taxon>Eucarida</taxon>
        <taxon>Decapoda</taxon>
        <taxon>Pleocyemata</taxon>
        <taxon>Brachyura</taxon>
        <taxon>Eubrachyura</taxon>
        <taxon>Portunoidea</taxon>
        <taxon>Portunidae</taxon>
        <taxon>Portuninae</taxon>
        <taxon>Portunus</taxon>
    </lineage>
</organism>